<dbReference type="InterPro" id="IPR019423">
    <property type="entry name" value="7TM_GPCR_serpentine_rcpt_Srj"/>
</dbReference>
<comment type="caution">
    <text evidence="2">The sequence shown here is derived from an EMBL/GenBank/DDBJ whole genome shotgun (WGS) entry which is preliminary data.</text>
</comment>
<dbReference type="InterPro" id="IPR019428">
    <property type="entry name" value="7TM_GPCR_serpentine_rcpt_Str"/>
</dbReference>
<proteinExistence type="predicted"/>
<feature type="transmembrane region" description="Helical" evidence="1">
    <location>
        <begin position="98"/>
        <end position="126"/>
    </location>
</feature>
<keyword evidence="1" id="KW-0812">Transmembrane</keyword>
<keyword evidence="1" id="KW-0472">Membrane</keyword>
<protein>
    <recommendedName>
        <fullName evidence="4">G protein-coupled receptor</fullName>
    </recommendedName>
</protein>
<dbReference type="AlphaFoldDB" id="A0AAV5TIQ9"/>
<organism evidence="2 3">
    <name type="scientific">Pristionchus entomophagus</name>
    <dbReference type="NCBI Taxonomy" id="358040"/>
    <lineage>
        <taxon>Eukaryota</taxon>
        <taxon>Metazoa</taxon>
        <taxon>Ecdysozoa</taxon>
        <taxon>Nematoda</taxon>
        <taxon>Chromadorea</taxon>
        <taxon>Rhabditida</taxon>
        <taxon>Rhabditina</taxon>
        <taxon>Diplogasteromorpha</taxon>
        <taxon>Diplogasteroidea</taxon>
        <taxon>Neodiplogasteridae</taxon>
        <taxon>Pristionchus</taxon>
    </lineage>
</organism>
<gene>
    <name evidence="2" type="ORF">PENTCL1PPCAC_16376</name>
</gene>
<evidence type="ECO:0000313" key="3">
    <source>
        <dbReference type="Proteomes" id="UP001432027"/>
    </source>
</evidence>
<dbReference type="PANTHER" id="PTHR45907">
    <property type="entry name" value="SERPENTINE RECEPTOR, CLASS J"/>
    <property type="match status" value="1"/>
</dbReference>
<accession>A0AAV5TIQ9</accession>
<keyword evidence="3" id="KW-1185">Reference proteome</keyword>
<evidence type="ECO:0000256" key="1">
    <source>
        <dbReference type="SAM" id="Phobius"/>
    </source>
</evidence>
<dbReference type="Proteomes" id="UP001432027">
    <property type="component" value="Unassembled WGS sequence"/>
</dbReference>
<evidence type="ECO:0008006" key="4">
    <source>
        <dbReference type="Google" id="ProtNLM"/>
    </source>
</evidence>
<dbReference type="PANTHER" id="PTHR45907:SF16">
    <property type="entry name" value="SERPENTINE RECEPTOR, CLASS J"/>
    <property type="match status" value="1"/>
</dbReference>
<keyword evidence="1" id="KW-1133">Transmembrane helix</keyword>
<feature type="transmembrane region" description="Helical" evidence="1">
    <location>
        <begin position="50"/>
        <end position="78"/>
    </location>
</feature>
<evidence type="ECO:0000313" key="2">
    <source>
        <dbReference type="EMBL" id="GMS94201.1"/>
    </source>
</evidence>
<dbReference type="EMBL" id="BTSX01000004">
    <property type="protein sequence ID" value="GMS94201.1"/>
    <property type="molecule type" value="Genomic_DNA"/>
</dbReference>
<feature type="non-terminal residue" evidence="2">
    <location>
        <position position="1"/>
    </location>
</feature>
<name>A0AAV5TIQ9_9BILA</name>
<reference evidence="2" key="1">
    <citation type="submission" date="2023-10" db="EMBL/GenBank/DDBJ databases">
        <title>Genome assembly of Pristionchus species.</title>
        <authorList>
            <person name="Yoshida K."/>
            <person name="Sommer R.J."/>
        </authorList>
    </citation>
    <scope>NUCLEOTIDE SEQUENCE</scope>
    <source>
        <strain evidence="2">RS0144</strain>
    </source>
</reference>
<feature type="non-terminal residue" evidence="2">
    <location>
        <position position="170"/>
    </location>
</feature>
<dbReference type="Pfam" id="PF10326">
    <property type="entry name" value="7TM_GPCR_Str"/>
    <property type="match status" value="1"/>
</dbReference>
<sequence length="170" mass="19295">RYLACISLSDNSIGKAILQRWITEFDGVAIDDGWLVLHFWEGDSLHTRGAITLLCGGAIIYSNFAVAIVLFCLTIHYLKSDNMLSISASYRRFQFKILRALFAQSAIPILLVYIPCGLGVTLPLFFNNEKRKSGPMVHVHFRLPCLGCHCDYSTDERLSRWIYCDNISKK</sequence>